<protein>
    <submittedName>
        <fullName evidence="2">Rhodanese-like domain-containing protein</fullName>
    </submittedName>
</protein>
<name>A0AAU7XDP3_9HYPH</name>
<dbReference type="InterPro" id="IPR036873">
    <property type="entry name" value="Rhodanese-like_dom_sf"/>
</dbReference>
<dbReference type="PANTHER" id="PTHR43031:SF1">
    <property type="entry name" value="PYRIDINE NUCLEOTIDE-DISULPHIDE OXIDOREDUCTASE"/>
    <property type="match status" value="1"/>
</dbReference>
<dbReference type="InterPro" id="IPR001763">
    <property type="entry name" value="Rhodanese-like_dom"/>
</dbReference>
<dbReference type="SMART" id="SM00450">
    <property type="entry name" value="RHOD"/>
    <property type="match status" value="1"/>
</dbReference>
<dbReference type="Pfam" id="PF00581">
    <property type="entry name" value="Rhodanese"/>
    <property type="match status" value="1"/>
</dbReference>
<gene>
    <name evidence="2" type="ORF">ABS361_02540</name>
</gene>
<dbReference type="PANTHER" id="PTHR43031">
    <property type="entry name" value="FAD-DEPENDENT OXIDOREDUCTASE"/>
    <property type="match status" value="1"/>
</dbReference>
<evidence type="ECO:0000313" key="2">
    <source>
        <dbReference type="EMBL" id="XBY45191.1"/>
    </source>
</evidence>
<organism evidence="2">
    <name type="scientific">Methyloraptor flagellatus</name>
    <dbReference type="NCBI Taxonomy" id="3162530"/>
    <lineage>
        <taxon>Bacteria</taxon>
        <taxon>Pseudomonadati</taxon>
        <taxon>Pseudomonadota</taxon>
        <taxon>Alphaproteobacteria</taxon>
        <taxon>Hyphomicrobiales</taxon>
        <taxon>Ancalomicrobiaceae</taxon>
        <taxon>Methyloraptor</taxon>
    </lineage>
</organism>
<feature type="domain" description="Rhodanese" evidence="1">
    <location>
        <begin position="23"/>
        <end position="111"/>
    </location>
</feature>
<reference evidence="2" key="1">
    <citation type="submission" date="2024-06" db="EMBL/GenBank/DDBJ databases">
        <title>Methylostella associata gen. nov., sp. nov., a novel Ancalomicrobiaceae-affiliated facultatively methylotrophic bacteria that feed on methanotrophs of the genus Methylococcus.</title>
        <authorList>
            <person name="Saltykova V."/>
            <person name="Danilova O.V."/>
            <person name="Oshkin I.Y."/>
            <person name="Belova S.E."/>
            <person name="Pimenov N.V."/>
            <person name="Dedysh S.N."/>
        </authorList>
    </citation>
    <scope>NUCLEOTIDE SEQUENCE</scope>
    <source>
        <strain evidence="2">S20</strain>
    </source>
</reference>
<dbReference type="InterPro" id="IPR050229">
    <property type="entry name" value="GlpE_sulfurtransferase"/>
</dbReference>
<dbReference type="CDD" id="cd00158">
    <property type="entry name" value="RHOD"/>
    <property type="match status" value="1"/>
</dbReference>
<sequence>MFGLFRSAGPVTLSPAEAHARAGRGEVLLVDVREANEWAQSRVPGAVHAPLSTLAATVASLPADKPIVFYCLSGGRSGRAVDLCRKLGLPHETHVGGGISAWKAEGLPVER</sequence>
<accession>A0AAU7XDP3</accession>
<dbReference type="PROSITE" id="PS50206">
    <property type="entry name" value="RHODANESE_3"/>
    <property type="match status" value="1"/>
</dbReference>
<dbReference type="EMBL" id="CP158568">
    <property type="protein sequence ID" value="XBY45191.1"/>
    <property type="molecule type" value="Genomic_DNA"/>
</dbReference>
<dbReference type="KEGG" id="mflg:ABS361_02540"/>
<dbReference type="SUPFAM" id="SSF52821">
    <property type="entry name" value="Rhodanese/Cell cycle control phosphatase"/>
    <property type="match status" value="1"/>
</dbReference>
<dbReference type="Gene3D" id="3.40.250.10">
    <property type="entry name" value="Rhodanese-like domain"/>
    <property type="match status" value="1"/>
</dbReference>
<dbReference type="RefSeq" id="WP_407050281.1">
    <property type="nucleotide sequence ID" value="NZ_CP158568.1"/>
</dbReference>
<proteinExistence type="predicted"/>
<evidence type="ECO:0000259" key="1">
    <source>
        <dbReference type="PROSITE" id="PS50206"/>
    </source>
</evidence>
<dbReference type="AlphaFoldDB" id="A0AAU7XDP3"/>